<reference evidence="1" key="1">
    <citation type="submission" date="2021-01" db="EMBL/GenBank/DDBJ databases">
        <authorList>
            <person name="Corre E."/>
            <person name="Pelletier E."/>
            <person name="Niang G."/>
            <person name="Scheremetjew M."/>
            <person name="Finn R."/>
            <person name="Kale V."/>
            <person name="Holt S."/>
            <person name="Cochrane G."/>
            <person name="Meng A."/>
            <person name="Brown T."/>
            <person name="Cohen L."/>
        </authorList>
    </citation>
    <scope>NUCLEOTIDE SEQUENCE</scope>
    <source>
        <strain evidence="1">NIES-381</strain>
    </source>
</reference>
<proteinExistence type="predicted"/>
<organism evidence="1">
    <name type="scientific">Eutreptiella gymnastica</name>
    <dbReference type="NCBI Taxonomy" id="73025"/>
    <lineage>
        <taxon>Eukaryota</taxon>
        <taxon>Discoba</taxon>
        <taxon>Euglenozoa</taxon>
        <taxon>Euglenida</taxon>
        <taxon>Spirocuta</taxon>
        <taxon>Euglenophyceae</taxon>
        <taxon>Eutreptiales</taxon>
        <taxon>Eutreptiaceae</taxon>
        <taxon>Eutreptiella</taxon>
    </lineage>
</organism>
<sequence>MDDGLGGTVKFCDRFLPKATLWYAELDRSFVAAGTKKGLLLEDWNVVFLDQGKATQLESHLGRGGLEGLGVLGMWLGAGSHPEGVTHGSWGPYPCAWCLPCLRAGSTRGPCALE</sequence>
<protein>
    <submittedName>
        <fullName evidence="1">Uncharacterized protein</fullName>
    </submittedName>
</protein>
<name>A0A7S1JFZ7_9EUGL</name>
<gene>
    <name evidence="1" type="ORF">EGYM00392_LOCUS53994</name>
</gene>
<dbReference type="AlphaFoldDB" id="A0A7S1JFZ7"/>
<evidence type="ECO:0000313" key="1">
    <source>
        <dbReference type="EMBL" id="CAD9042817.1"/>
    </source>
</evidence>
<dbReference type="EMBL" id="HBGA01147822">
    <property type="protein sequence ID" value="CAD9042817.1"/>
    <property type="molecule type" value="Transcribed_RNA"/>
</dbReference>
<accession>A0A7S1JFZ7</accession>